<protein>
    <submittedName>
        <fullName evidence="1">Cyclopropane-fatty-acyl-phospholipid synthase</fullName>
    </submittedName>
</protein>
<keyword evidence="2" id="KW-1185">Reference proteome</keyword>
<dbReference type="InterPro" id="IPR029063">
    <property type="entry name" value="SAM-dependent_MTases_sf"/>
</dbReference>
<organism evidence="1 2">
    <name type="scientific">Parathielavia appendiculata</name>
    <dbReference type="NCBI Taxonomy" id="2587402"/>
    <lineage>
        <taxon>Eukaryota</taxon>
        <taxon>Fungi</taxon>
        <taxon>Dikarya</taxon>
        <taxon>Ascomycota</taxon>
        <taxon>Pezizomycotina</taxon>
        <taxon>Sordariomycetes</taxon>
        <taxon>Sordariomycetidae</taxon>
        <taxon>Sordariales</taxon>
        <taxon>Chaetomiaceae</taxon>
        <taxon>Parathielavia</taxon>
    </lineage>
</organism>
<dbReference type="Pfam" id="PF02353">
    <property type="entry name" value="CMAS"/>
    <property type="match status" value="1"/>
</dbReference>
<dbReference type="AlphaFoldDB" id="A0AAN6U2Y2"/>
<dbReference type="Gene3D" id="3.40.50.150">
    <property type="entry name" value="Vaccinia Virus protein VP39"/>
    <property type="match status" value="1"/>
</dbReference>
<dbReference type="CDD" id="cd02440">
    <property type="entry name" value="AdoMet_MTases"/>
    <property type="match status" value="1"/>
</dbReference>
<comment type="caution">
    <text evidence="1">The sequence shown here is derived from an EMBL/GenBank/DDBJ whole genome shotgun (WGS) entry which is preliminary data.</text>
</comment>
<reference evidence="1" key="2">
    <citation type="submission" date="2023-05" db="EMBL/GenBank/DDBJ databases">
        <authorList>
            <consortium name="Lawrence Berkeley National Laboratory"/>
            <person name="Steindorff A."/>
            <person name="Hensen N."/>
            <person name="Bonometti L."/>
            <person name="Westerberg I."/>
            <person name="Brannstrom I.O."/>
            <person name="Guillou S."/>
            <person name="Cros-Aarteil S."/>
            <person name="Calhoun S."/>
            <person name="Haridas S."/>
            <person name="Kuo A."/>
            <person name="Mondo S."/>
            <person name="Pangilinan J."/>
            <person name="Riley R."/>
            <person name="Labutti K."/>
            <person name="Andreopoulos B."/>
            <person name="Lipzen A."/>
            <person name="Chen C."/>
            <person name="Yanf M."/>
            <person name="Daum C."/>
            <person name="Ng V."/>
            <person name="Clum A."/>
            <person name="Ohm R."/>
            <person name="Martin F."/>
            <person name="Silar P."/>
            <person name="Natvig D."/>
            <person name="Lalanne C."/>
            <person name="Gautier V."/>
            <person name="Ament-Velasquez S.L."/>
            <person name="Kruys A."/>
            <person name="Hutchinson M.I."/>
            <person name="Powell A.J."/>
            <person name="Barry K."/>
            <person name="Miller A.N."/>
            <person name="Grigoriev I.V."/>
            <person name="Debuchy R."/>
            <person name="Gladieux P."/>
            <person name="Thoren M.H."/>
            <person name="Johannesson H."/>
        </authorList>
    </citation>
    <scope>NUCLEOTIDE SEQUENCE</scope>
    <source>
        <strain evidence="1">CBS 731.68</strain>
    </source>
</reference>
<dbReference type="PANTHER" id="PTHR43667:SF2">
    <property type="entry name" value="FATTY ACID C-METHYL TRANSFERASE"/>
    <property type="match status" value="1"/>
</dbReference>
<dbReference type="EMBL" id="MU853225">
    <property type="protein sequence ID" value="KAK4125433.1"/>
    <property type="molecule type" value="Genomic_DNA"/>
</dbReference>
<dbReference type="PANTHER" id="PTHR43667">
    <property type="entry name" value="CYCLOPROPANE-FATTY-ACYL-PHOSPHOLIPID SYNTHASE"/>
    <property type="match status" value="1"/>
</dbReference>
<dbReference type="GeneID" id="87834174"/>
<evidence type="ECO:0000313" key="2">
    <source>
        <dbReference type="Proteomes" id="UP001302602"/>
    </source>
</evidence>
<sequence>MSRPNFSAIGVAITHTMAYFRDKVGTLASGHASALAKPVILSLLSRIHIGTLTLIDETSGECHVFGQPYPPTGNPPCVVTLTIHSPQFYLRVLLHSDMGFAAAYMLHQVSCSDLTAFFRLFILNRDALNNGFVINSSTGSAQSLPTTAAVGNKNTMEGAAVNIAAHYDLGNDIFAAFLSPDMTYSCPIWETVQGPPPGQDSAGDGESLESAQLRKLHHIISAARIKSSDHVLEIGTGWGSFAIEAVKTTGCRVTTLTLSRQQKRFAEERVAREGLADRVKVLLMDYRDEALPVPEGGFDKVVSIEMLEAVGREFLGTYFARVDKVLKRDGGIAVFQCITMPEGRHAAYEKRKDFINYCIFPGGYLPSITQLLNHIAAESQGTFIVEKVENVGAHYVRTLRLWREKFLANFEDKICPALLKKHTNVQEADVKVFRRKWQYYFAYCEAGFLTKVLGDVIISVGREGAMDLMEGIPL</sequence>
<dbReference type="Proteomes" id="UP001302602">
    <property type="component" value="Unassembled WGS sequence"/>
</dbReference>
<evidence type="ECO:0000313" key="1">
    <source>
        <dbReference type="EMBL" id="KAK4125433.1"/>
    </source>
</evidence>
<accession>A0AAN6U2Y2</accession>
<dbReference type="SUPFAM" id="SSF53335">
    <property type="entry name" value="S-adenosyl-L-methionine-dependent methyltransferases"/>
    <property type="match status" value="1"/>
</dbReference>
<dbReference type="RefSeq" id="XP_062649204.1">
    <property type="nucleotide sequence ID" value="XM_062797402.1"/>
</dbReference>
<gene>
    <name evidence="1" type="ORF">N657DRAFT_708077</name>
</gene>
<dbReference type="InterPro" id="IPR050723">
    <property type="entry name" value="CFA/CMAS"/>
</dbReference>
<reference evidence="1" key="1">
    <citation type="journal article" date="2023" name="Mol. Phylogenet. Evol.">
        <title>Genome-scale phylogeny and comparative genomics of the fungal order Sordariales.</title>
        <authorList>
            <person name="Hensen N."/>
            <person name="Bonometti L."/>
            <person name="Westerberg I."/>
            <person name="Brannstrom I.O."/>
            <person name="Guillou S."/>
            <person name="Cros-Aarteil S."/>
            <person name="Calhoun S."/>
            <person name="Haridas S."/>
            <person name="Kuo A."/>
            <person name="Mondo S."/>
            <person name="Pangilinan J."/>
            <person name="Riley R."/>
            <person name="LaButti K."/>
            <person name="Andreopoulos B."/>
            <person name="Lipzen A."/>
            <person name="Chen C."/>
            <person name="Yan M."/>
            <person name="Daum C."/>
            <person name="Ng V."/>
            <person name="Clum A."/>
            <person name="Steindorff A."/>
            <person name="Ohm R.A."/>
            <person name="Martin F."/>
            <person name="Silar P."/>
            <person name="Natvig D.O."/>
            <person name="Lalanne C."/>
            <person name="Gautier V."/>
            <person name="Ament-Velasquez S.L."/>
            <person name="Kruys A."/>
            <person name="Hutchinson M.I."/>
            <person name="Powell A.J."/>
            <person name="Barry K."/>
            <person name="Miller A.N."/>
            <person name="Grigoriev I.V."/>
            <person name="Debuchy R."/>
            <person name="Gladieux P."/>
            <person name="Hiltunen Thoren M."/>
            <person name="Johannesson H."/>
        </authorList>
    </citation>
    <scope>NUCLEOTIDE SEQUENCE</scope>
    <source>
        <strain evidence="1">CBS 731.68</strain>
    </source>
</reference>
<name>A0AAN6U2Y2_9PEZI</name>
<proteinExistence type="predicted"/>